<organism evidence="6 7">
    <name type="scientific">Micromonospora inaquosa</name>
    <dbReference type="NCBI Taxonomy" id="2203716"/>
    <lineage>
        <taxon>Bacteria</taxon>
        <taxon>Bacillati</taxon>
        <taxon>Actinomycetota</taxon>
        <taxon>Actinomycetes</taxon>
        <taxon>Micromonosporales</taxon>
        <taxon>Micromonosporaceae</taxon>
        <taxon>Micromonospora</taxon>
    </lineage>
</organism>
<dbReference type="InterPro" id="IPR001845">
    <property type="entry name" value="HTH_ArsR_DNA-bd_dom"/>
</dbReference>
<evidence type="ECO:0000256" key="1">
    <source>
        <dbReference type="ARBA" id="ARBA00023015"/>
    </source>
</evidence>
<dbReference type="AlphaFoldDB" id="A0A3N9WHK8"/>
<gene>
    <name evidence="6" type="ORF">DLJ59_21800</name>
</gene>
<accession>A0A3N9WHK8</accession>
<feature type="region of interest" description="Disordered" evidence="4">
    <location>
        <begin position="318"/>
        <end position="346"/>
    </location>
</feature>
<name>A0A3N9WHK8_9ACTN</name>
<dbReference type="PANTHER" id="PTHR43132">
    <property type="entry name" value="ARSENICAL RESISTANCE OPERON REPRESSOR ARSR-RELATED"/>
    <property type="match status" value="1"/>
</dbReference>
<dbReference type="PANTHER" id="PTHR43132:SF6">
    <property type="entry name" value="HTH-TYPE TRANSCRIPTIONAL REPRESSOR CZRA"/>
    <property type="match status" value="1"/>
</dbReference>
<dbReference type="InterPro" id="IPR036388">
    <property type="entry name" value="WH-like_DNA-bd_sf"/>
</dbReference>
<dbReference type="EMBL" id="QGSZ01000246">
    <property type="protein sequence ID" value="RQX00330.1"/>
    <property type="molecule type" value="Genomic_DNA"/>
</dbReference>
<dbReference type="CDD" id="cd00090">
    <property type="entry name" value="HTH_ARSR"/>
    <property type="match status" value="1"/>
</dbReference>
<sequence length="346" mass="36580">MLRLQLGSDDLCRVRFADRLHPVGIALLAGQWLRDPTVAALAPTLAERAAAAEGTAAAQSATAILRHLLPDRGRLPDFVTPFDGLESVEAGLEAIRATPAPRVRAEVTMAYADTSVSPLRRRFAAADPEVLDLFGGAVLTWFGAVLEPHWAELTSAYRQQVASASQWLSHHGLASLFAGLHPGIRWREPVLEISTWWDADLPGTGHGLILLPSPLAGPRPRVLVEQGYPVLLVYPVVMPTLGASADHDSLGRLLGVTRALVLRRLGVDGGLTTTVLSRAVGISLSSASEHARALRAAGLVVSVREGGSVRHHLTALGSGLLRGPSGDSRESRPTAGQAGGWPPVLP</sequence>
<keyword evidence="1" id="KW-0805">Transcription regulation</keyword>
<keyword evidence="2" id="KW-0238">DNA-binding</keyword>
<dbReference type="SMART" id="SM00418">
    <property type="entry name" value="HTH_ARSR"/>
    <property type="match status" value="1"/>
</dbReference>
<evidence type="ECO:0000313" key="6">
    <source>
        <dbReference type="EMBL" id="RQX00330.1"/>
    </source>
</evidence>
<evidence type="ECO:0000256" key="3">
    <source>
        <dbReference type="ARBA" id="ARBA00023163"/>
    </source>
</evidence>
<keyword evidence="3" id="KW-0804">Transcription</keyword>
<keyword evidence="7" id="KW-1185">Reference proteome</keyword>
<dbReference type="InterPro" id="IPR011991">
    <property type="entry name" value="ArsR-like_HTH"/>
</dbReference>
<dbReference type="GO" id="GO:0003700">
    <property type="term" value="F:DNA-binding transcription factor activity"/>
    <property type="evidence" value="ECO:0007669"/>
    <property type="project" value="InterPro"/>
</dbReference>
<evidence type="ECO:0000256" key="4">
    <source>
        <dbReference type="SAM" id="MobiDB-lite"/>
    </source>
</evidence>
<dbReference type="Gene3D" id="1.10.10.10">
    <property type="entry name" value="Winged helix-like DNA-binding domain superfamily/Winged helix DNA-binding domain"/>
    <property type="match status" value="1"/>
</dbReference>
<evidence type="ECO:0000256" key="2">
    <source>
        <dbReference type="ARBA" id="ARBA00023125"/>
    </source>
</evidence>
<dbReference type="OrthoDB" id="3460651at2"/>
<evidence type="ECO:0000313" key="7">
    <source>
        <dbReference type="Proteomes" id="UP000282312"/>
    </source>
</evidence>
<dbReference type="InterPro" id="IPR036390">
    <property type="entry name" value="WH_DNA-bd_sf"/>
</dbReference>
<feature type="domain" description="HTH arsR-type" evidence="5">
    <location>
        <begin position="249"/>
        <end position="322"/>
    </location>
</feature>
<dbReference type="SUPFAM" id="SSF46785">
    <property type="entry name" value="Winged helix' DNA-binding domain"/>
    <property type="match status" value="1"/>
</dbReference>
<proteinExistence type="predicted"/>
<comment type="caution">
    <text evidence="6">The sequence shown here is derived from an EMBL/GenBank/DDBJ whole genome shotgun (WGS) entry which is preliminary data.</text>
</comment>
<dbReference type="InterPro" id="IPR051011">
    <property type="entry name" value="Metal_resp_trans_reg"/>
</dbReference>
<evidence type="ECO:0000259" key="5">
    <source>
        <dbReference type="SMART" id="SM00418"/>
    </source>
</evidence>
<dbReference type="RefSeq" id="WP_124774481.1">
    <property type="nucleotide sequence ID" value="NZ_JBEZFR010000002.1"/>
</dbReference>
<dbReference type="Pfam" id="PF13412">
    <property type="entry name" value="HTH_24"/>
    <property type="match status" value="1"/>
</dbReference>
<dbReference type="Proteomes" id="UP000282312">
    <property type="component" value="Unassembled WGS sequence"/>
</dbReference>
<dbReference type="GO" id="GO:0003677">
    <property type="term" value="F:DNA binding"/>
    <property type="evidence" value="ECO:0007669"/>
    <property type="project" value="UniProtKB-KW"/>
</dbReference>
<reference evidence="6 7" key="1">
    <citation type="submission" date="2018-05" db="EMBL/GenBank/DDBJ databases">
        <title>Micromonospora from Atacama Desert.</title>
        <authorList>
            <person name="Carro L."/>
            <person name="Goodfellow M."/>
            <person name="Klenk H.-P."/>
        </authorList>
    </citation>
    <scope>NUCLEOTIDE SEQUENCE [LARGE SCALE GENOMIC DNA]</scope>
    <source>
        <strain evidence="6 7">LB39</strain>
    </source>
</reference>
<protein>
    <submittedName>
        <fullName evidence="6">Transcriptional regulator</fullName>
    </submittedName>
</protein>